<dbReference type="EMBL" id="CAXDID020000067">
    <property type="protein sequence ID" value="CAL6012951.1"/>
    <property type="molecule type" value="Genomic_DNA"/>
</dbReference>
<dbReference type="AlphaFoldDB" id="A0AA86QDP9"/>
<evidence type="ECO:0000313" key="3">
    <source>
        <dbReference type="Proteomes" id="UP001642409"/>
    </source>
</evidence>
<proteinExistence type="predicted"/>
<dbReference type="Proteomes" id="UP001642409">
    <property type="component" value="Unassembled WGS sequence"/>
</dbReference>
<name>A0AA86QDP9_9EUKA</name>
<dbReference type="EMBL" id="CATOUU010000884">
    <property type="protein sequence ID" value="CAI9957286.1"/>
    <property type="molecule type" value="Genomic_DNA"/>
</dbReference>
<organism evidence="1">
    <name type="scientific">Hexamita inflata</name>
    <dbReference type="NCBI Taxonomy" id="28002"/>
    <lineage>
        <taxon>Eukaryota</taxon>
        <taxon>Metamonada</taxon>
        <taxon>Diplomonadida</taxon>
        <taxon>Hexamitidae</taxon>
        <taxon>Hexamitinae</taxon>
        <taxon>Hexamita</taxon>
    </lineage>
</organism>
<evidence type="ECO:0000313" key="1">
    <source>
        <dbReference type="EMBL" id="CAI9957286.1"/>
    </source>
</evidence>
<keyword evidence="3" id="KW-1185">Reference proteome</keyword>
<comment type="caution">
    <text evidence="1">The sequence shown here is derived from an EMBL/GenBank/DDBJ whole genome shotgun (WGS) entry which is preliminary data.</text>
</comment>
<accession>A0AA86QDP9</accession>
<gene>
    <name evidence="2" type="ORF">HINF_LOCUS23553</name>
    <name evidence="1" type="ORF">HINF_LOCUS44931</name>
</gene>
<protein>
    <submittedName>
        <fullName evidence="2">Hypothetical_protein</fullName>
    </submittedName>
</protein>
<reference evidence="1" key="1">
    <citation type="submission" date="2023-06" db="EMBL/GenBank/DDBJ databases">
        <authorList>
            <person name="Kurt Z."/>
        </authorList>
    </citation>
    <scope>NUCLEOTIDE SEQUENCE</scope>
</reference>
<evidence type="ECO:0000313" key="2">
    <source>
        <dbReference type="EMBL" id="CAL6012951.1"/>
    </source>
</evidence>
<reference evidence="2 3" key="2">
    <citation type="submission" date="2024-07" db="EMBL/GenBank/DDBJ databases">
        <authorList>
            <person name="Akdeniz Z."/>
        </authorList>
    </citation>
    <scope>NUCLEOTIDE SEQUENCE [LARGE SCALE GENOMIC DNA]</scope>
</reference>
<sequence>MDNQANELFSAMYASKKNQRWCLDIFTEVSQVTDKYARQLQKIVLQSTVPFPQFDDFPHQLVVSFVNQLQISAINLSQSLTKMCADAEITRHQLGVQTRPFLQKYDDSVRQKQKIDSELSTLRKNLQSINQQNTDQSKTDAKTQKLTYQLDKVLLNQNNVIDCQKRILEAVHPLNESRMNLNRDLLEQIELHFSLYILKINDQLKLLSENTNGKTGQIINMDLNKTLEIAMAEKDDPII</sequence>